<dbReference type="PANTHER" id="PTHR15549">
    <property type="entry name" value="PAIRED IMMUNOGLOBULIN-LIKE TYPE 2 RECEPTOR"/>
    <property type="match status" value="1"/>
</dbReference>
<dbReference type="PANTHER" id="PTHR15549:SF6">
    <property type="entry name" value="MID2 DOMAIN-CONTAINING PROTEIN"/>
    <property type="match status" value="1"/>
</dbReference>
<feature type="region of interest" description="Disordered" evidence="5">
    <location>
        <begin position="25"/>
        <end position="61"/>
    </location>
</feature>
<evidence type="ECO:0000256" key="1">
    <source>
        <dbReference type="ARBA" id="ARBA00004167"/>
    </source>
</evidence>
<dbReference type="GO" id="GO:0016020">
    <property type="term" value="C:membrane"/>
    <property type="evidence" value="ECO:0007669"/>
    <property type="project" value="UniProtKB-SubCell"/>
</dbReference>
<dbReference type="OrthoDB" id="5421765at2759"/>
<evidence type="ECO:0000313" key="8">
    <source>
        <dbReference type="Proteomes" id="UP000554235"/>
    </source>
</evidence>
<feature type="transmembrane region" description="Helical" evidence="6">
    <location>
        <begin position="70"/>
        <end position="93"/>
    </location>
</feature>
<comment type="subcellular location">
    <subcellularLocation>
        <location evidence="1">Membrane</location>
        <topology evidence="1">Single-pass membrane protein</topology>
    </subcellularLocation>
</comment>
<evidence type="ECO:0000256" key="2">
    <source>
        <dbReference type="ARBA" id="ARBA00022692"/>
    </source>
</evidence>
<evidence type="ECO:0000313" key="7">
    <source>
        <dbReference type="EMBL" id="KAF4454281.1"/>
    </source>
</evidence>
<keyword evidence="3 6" id="KW-1133">Transmembrane helix</keyword>
<gene>
    <name evidence="7" type="ORF">FALBO_15859</name>
</gene>
<dbReference type="InterPro" id="IPR051694">
    <property type="entry name" value="Immunoregulatory_rcpt-like"/>
</dbReference>
<proteinExistence type="predicted"/>
<dbReference type="AlphaFoldDB" id="A0A8H4KPP9"/>
<keyword evidence="2 6" id="KW-0812">Transmembrane</keyword>
<dbReference type="Proteomes" id="UP000554235">
    <property type="component" value="Unassembled WGS sequence"/>
</dbReference>
<organism evidence="7 8">
    <name type="scientific">Fusarium albosuccineum</name>
    <dbReference type="NCBI Taxonomy" id="1237068"/>
    <lineage>
        <taxon>Eukaryota</taxon>
        <taxon>Fungi</taxon>
        <taxon>Dikarya</taxon>
        <taxon>Ascomycota</taxon>
        <taxon>Pezizomycotina</taxon>
        <taxon>Sordariomycetes</taxon>
        <taxon>Hypocreomycetidae</taxon>
        <taxon>Hypocreales</taxon>
        <taxon>Nectriaceae</taxon>
        <taxon>Fusarium</taxon>
        <taxon>Fusarium decemcellulare species complex</taxon>
    </lineage>
</organism>
<comment type="caution">
    <text evidence="7">The sequence shown here is derived from an EMBL/GenBank/DDBJ whole genome shotgun (WGS) entry which is preliminary data.</text>
</comment>
<keyword evidence="8" id="KW-1185">Reference proteome</keyword>
<dbReference type="GO" id="GO:0071944">
    <property type="term" value="C:cell periphery"/>
    <property type="evidence" value="ECO:0007669"/>
    <property type="project" value="UniProtKB-ARBA"/>
</dbReference>
<evidence type="ECO:0000256" key="4">
    <source>
        <dbReference type="ARBA" id="ARBA00023136"/>
    </source>
</evidence>
<sequence>MVESSTDTSLLSVAASTVDEASTLGAPTIGEVTSTSSTVPPTAADSTTTASDSSESTISTHSDKDLADGAVAGVAIGCLIAGLVIGIICGWFIRRYTRNHSRRRRRLHGAVISRDTAINGPIALEPTDKSIKLENFILQATPEKEVVDMLRRLEVIIEQHVENCYHAKPIDVSVPGLAQNLAGLGISQNSSGFEVEAVVGWCLQPGSRRRMALQHVISHVLFSSIDCNSRSPLTILPEHVMAFLGSIRPIEKYREDFDIMSVILTRWRTLSSLLLHPNPNERTPLELSESAVRQQAQDLANALDAFLHYFVAPDPESVQRQRHHLHIMIIDAAKLGYALFSHTSDWRFIYRDEATKRKVVTCVGLEKLSHQDGRWLTSPQLVREPTLVVV</sequence>
<dbReference type="EMBL" id="JAADYS010002821">
    <property type="protein sequence ID" value="KAF4454281.1"/>
    <property type="molecule type" value="Genomic_DNA"/>
</dbReference>
<evidence type="ECO:0000256" key="3">
    <source>
        <dbReference type="ARBA" id="ARBA00022989"/>
    </source>
</evidence>
<keyword evidence="4 6" id="KW-0472">Membrane</keyword>
<evidence type="ECO:0000256" key="5">
    <source>
        <dbReference type="SAM" id="MobiDB-lite"/>
    </source>
</evidence>
<reference evidence="7 8" key="1">
    <citation type="submission" date="2020-01" db="EMBL/GenBank/DDBJ databases">
        <title>Identification and distribution of gene clusters putatively required for synthesis of sphingolipid metabolism inhibitors in phylogenetically diverse species of the filamentous fungus Fusarium.</title>
        <authorList>
            <person name="Kim H.-S."/>
            <person name="Busman M."/>
            <person name="Brown D.W."/>
            <person name="Divon H."/>
            <person name="Uhlig S."/>
            <person name="Proctor R.H."/>
        </authorList>
    </citation>
    <scope>NUCLEOTIDE SEQUENCE [LARGE SCALE GENOMIC DNA]</scope>
    <source>
        <strain evidence="7 8">NRRL 20459</strain>
    </source>
</reference>
<feature type="compositionally biased region" description="Low complexity" evidence="5">
    <location>
        <begin position="31"/>
        <end position="60"/>
    </location>
</feature>
<protein>
    <submittedName>
        <fullName evidence="7">Uncharacterized protein</fullName>
    </submittedName>
</protein>
<evidence type="ECO:0000256" key="6">
    <source>
        <dbReference type="SAM" id="Phobius"/>
    </source>
</evidence>
<name>A0A8H4KPP9_9HYPO</name>
<accession>A0A8H4KPP9</accession>